<comment type="pathway">
    <text evidence="5">Cofactor biosynthesis; adenosylcobalamin biosynthesis; cob(II)yrinate a,c-diamide from sirohydrochlorin (anaerobic route): step 6/10.</text>
</comment>
<keyword evidence="2 5" id="KW-0489">Methyltransferase</keyword>
<protein>
    <recommendedName>
        <fullName evidence="5">Cobalt-precorrin-5B C(1)-methyltransferase</fullName>
        <ecNumber evidence="5">2.1.1.195</ecNumber>
    </recommendedName>
    <alternativeName>
        <fullName evidence="5">Cobalt-precorrin-6A synthase</fullName>
    </alternativeName>
</protein>
<accession>G8XFE5</accession>
<gene>
    <name evidence="5" type="primary">cbiD</name>
    <name evidence="7" type="ordered locus">SCATT_p03220</name>
</gene>
<dbReference type="UniPathway" id="UPA00148">
    <property type="reaction ID" value="UER00227"/>
</dbReference>
<dbReference type="InterPro" id="IPR002748">
    <property type="entry name" value="CbiD"/>
</dbReference>
<evidence type="ECO:0000256" key="6">
    <source>
        <dbReference type="SAM" id="MobiDB-lite"/>
    </source>
</evidence>
<dbReference type="KEGG" id="scy:SCATT_p03220"/>
<dbReference type="Proteomes" id="UP000007842">
    <property type="component" value="Plasmid pSCATT"/>
</dbReference>
<dbReference type="NCBIfam" id="TIGR00312">
    <property type="entry name" value="cbiD"/>
    <property type="match status" value="1"/>
</dbReference>
<dbReference type="EMBL" id="CP003229">
    <property type="protein sequence ID" value="AEW98515.1"/>
    <property type="molecule type" value="Genomic_DNA"/>
</dbReference>
<dbReference type="EC" id="2.1.1.195" evidence="5"/>
<comment type="function">
    <text evidence="5">Catalyzes the methylation of C-1 in cobalt-precorrin-5B to form cobalt-precorrin-6A.</text>
</comment>
<feature type="compositionally biased region" description="Low complexity" evidence="6">
    <location>
        <begin position="124"/>
        <end position="139"/>
    </location>
</feature>
<feature type="region of interest" description="Disordered" evidence="6">
    <location>
        <begin position="1"/>
        <end position="176"/>
    </location>
</feature>
<keyword evidence="4 5" id="KW-0949">S-adenosyl-L-methionine</keyword>
<dbReference type="InterPro" id="IPR036074">
    <property type="entry name" value="CbiD_sf"/>
</dbReference>
<keyword evidence="3 5" id="KW-0808">Transferase</keyword>
<evidence type="ECO:0000256" key="4">
    <source>
        <dbReference type="ARBA" id="ARBA00022691"/>
    </source>
</evidence>
<dbReference type="PATRIC" id="fig|1003195.29.peg.6122"/>
<dbReference type="HAMAP" id="MF_00787">
    <property type="entry name" value="CbiD"/>
    <property type="match status" value="1"/>
</dbReference>
<dbReference type="Gene3D" id="3.30.2110.10">
    <property type="entry name" value="CbiD-like"/>
    <property type="match status" value="1"/>
</dbReference>
<evidence type="ECO:0000313" key="7">
    <source>
        <dbReference type="EMBL" id="AEW98515.1"/>
    </source>
</evidence>
<feature type="compositionally biased region" description="Basic residues" evidence="6">
    <location>
        <begin position="24"/>
        <end position="34"/>
    </location>
</feature>
<dbReference type="Pfam" id="PF01888">
    <property type="entry name" value="CbiD"/>
    <property type="match status" value="1"/>
</dbReference>
<comment type="catalytic activity">
    <reaction evidence="5">
        <text>Co-precorrin-5B + S-adenosyl-L-methionine = Co-precorrin-6A + S-adenosyl-L-homocysteine</text>
        <dbReference type="Rhea" id="RHEA:26285"/>
        <dbReference type="ChEBI" id="CHEBI:57856"/>
        <dbReference type="ChEBI" id="CHEBI:59789"/>
        <dbReference type="ChEBI" id="CHEBI:60063"/>
        <dbReference type="ChEBI" id="CHEBI:60064"/>
        <dbReference type="EC" id="2.1.1.195"/>
    </reaction>
</comment>
<feature type="compositionally biased region" description="Basic and acidic residues" evidence="6">
    <location>
        <begin position="104"/>
        <end position="123"/>
    </location>
</feature>
<evidence type="ECO:0000256" key="3">
    <source>
        <dbReference type="ARBA" id="ARBA00022679"/>
    </source>
</evidence>
<evidence type="ECO:0000256" key="5">
    <source>
        <dbReference type="HAMAP-Rule" id="MF_00787"/>
    </source>
</evidence>
<evidence type="ECO:0000256" key="1">
    <source>
        <dbReference type="ARBA" id="ARBA00022573"/>
    </source>
</evidence>
<dbReference type="GO" id="GO:0032259">
    <property type="term" value="P:methylation"/>
    <property type="evidence" value="ECO:0007669"/>
    <property type="project" value="UniProtKB-KW"/>
</dbReference>
<sequence length="571" mass="58202">MAAQQFAFPVEGERAAVEDDVHPRRVRGLRRVHRTHQEPQVVQGREGGQTHPSGGEEDPPAEVRQQPGRLLQRGGLVPPVALDGDPAGAAQGEQGNMGGGGGPRRVETDRPGEGVGGVDEHVDGVVAQPPGEPLGPAEAADAHLARGHPGAGDPPGERTGHPPAGDGVQHLGQPPGFRGSAQYQYVHGGPGPFMSNDVRGAGEPTGGRGAQLKHTGLRPGWTTGACATAATTAAYTALLTGAFPDPVTVTLPKGQTPSFALAAEELTGGYAMAGIVKDAGDDPDVTHGALVRATVRRLPAGSGVVFRAGPGVGTVTRPGLPLPVGEPAVNPVPRRMMREHVARVAEAHGGTGDVEITVSVDHGEEIARSTWNPRLGILGGLSILGTTGVVVPYSCSAWIDSIRRGVDVARAAGRTHVAGCTGSTSEKTVVAEYALPEDALLDMGDFAGAVLKYVRRHPVERLTICGGFAKLSKLAAGHLDLHSGRSQVDKGFLAEVARRGGADEALAAEVAAANTGLAALQSCLVAGVPLGDLVATAARDQALAVLRGAPVAVDVICIDRAGTVVGRSAVA</sequence>
<comment type="similarity">
    <text evidence="5">Belongs to the CbiD family.</text>
</comment>
<organism evidence="7 8">
    <name type="scientific">Streptantibioticus cattleyicolor (strain ATCC 35852 / DSM 46488 / JCM 4925 / NBRC 14057 / NRRL 8057)</name>
    <name type="common">Streptomyces cattleya</name>
    <dbReference type="NCBI Taxonomy" id="1003195"/>
    <lineage>
        <taxon>Bacteria</taxon>
        <taxon>Bacillati</taxon>
        <taxon>Actinomycetota</taxon>
        <taxon>Actinomycetes</taxon>
        <taxon>Kitasatosporales</taxon>
        <taxon>Streptomycetaceae</taxon>
        <taxon>Streptantibioticus</taxon>
    </lineage>
</organism>
<dbReference type="AlphaFoldDB" id="G8XFE5"/>
<evidence type="ECO:0000256" key="2">
    <source>
        <dbReference type="ARBA" id="ARBA00022603"/>
    </source>
</evidence>
<dbReference type="GO" id="GO:0043780">
    <property type="term" value="F:cobalt-precorrin-5B C1-methyltransferase activity"/>
    <property type="evidence" value="ECO:0007669"/>
    <property type="project" value="RHEA"/>
</dbReference>
<dbReference type="AntiFam" id="ANF00116">
    <property type="entry name" value="Shadow ORF (opposite cobK)"/>
</dbReference>
<geneLocation type="plasmid" evidence="7 8">
    <name>pSCATT</name>
</geneLocation>
<keyword evidence="7" id="KW-0614">Plasmid</keyword>
<proteinExistence type="inferred from homology"/>
<dbReference type="PANTHER" id="PTHR35863">
    <property type="entry name" value="COBALT-PRECORRIN-5B C(1)-METHYLTRANSFERASE"/>
    <property type="match status" value="1"/>
</dbReference>
<dbReference type="HOGENOM" id="CLU_477266_0_0_11"/>
<feature type="compositionally biased region" description="Basic and acidic residues" evidence="6">
    <location>
        <begin position="11"/>
        <end position="23"/>
    </location>
</feature>
<reference evidence="8" key="1">
    <citation type="submission" date="2011-12" db="EMBL/GenBank/DDBJ databases">
        <title>Complete genome sequence of Streptomyces cattleya strain DSM 46488.</title>
        <authorList>
            <person name="Ou H.-Y."/>
            <person name="Li P."/>
            <person name="Zhao C."/>
            <person name="O'Hagan D."/>
            <person name="Deng Z."/>
        </authorList>
    </citation>
    <scope>NUCLEOTIDE SEQUENCE [LARGE SCALE GENOMIC DNA]</scope>
    <source>
        <strain evidence="8">ATCC 35852 / DSM 46488 / JCM 4925 / NBRC 14057 / NRRL 8057</strain>
        <plasmid evidence="8">Plasmid pSCATT</plasmid>
    </source>
</reference>
<evidence type="ECO:0000313" key="8">
    <source>
        <dbReference type="Proteomes" id="UP000007842"/>
    </source>
</evidence>
<dbReference type="GO" id="GO:0019251">
    <property type="term" value="P:anaerobic cobalamin biosynthetic process"/>
    <property type="evidence" value="ECO:0007669"/>
    <property type="project" value="UniProtKB-UniRule"/>
</dbReference>
<dbReference type="SUPFAM" id="SSF111342">
    <property type="entry name" value="CbiD-like"/>
    <property type="match status" value="1"/>
</dbReference>
<name>G8XFE5_STREN</name>
<dbReference type="PANTHER" id="PTHR35863:SF1">
    <property type="entry name" value="COBALT-PRECORRIN-5B C(1)-METHYLTRANSFERASE"/>
    <property type="match status" value="1"/>
</dbReference>
<dbReference type="NCBIfam" id="NF000849">
    <property type="entry name" value="PRK00075.1-1"/>
    <property type="match status" value="1"/>
</dbReference>
<keyword evidence="8" id="KW-1185">Reference proteome</keyword>
<keyword evidence="1 5" id="KW-0169">Cobalamin biosynthesis</keyword>